<sequence length="129" mass="14803">MNHIFLSLSFVFLLFNYSCGQDSKNRIALSKEAAEYQLKEVLANNKLHNIINSKDKIIKNQETLISVIEPILFDIYGKKNIEDQKPYGINDFGNYYVVNGTLDKNYIGGTFLIIIDKRNAQILKMTHGK</sequence>
<dbReference type="EMBL" id="SRPE01000004">
    <property type="protein sequence ID" value="TGN27862.1"/>
    <property type="molecule type" value="Genomic_DNA"/>
</dbReference>
<dbReference type="AlphaFoldDB" id="A0A4Z1BWI1"/>
<keyword evidence="3" id="KW-1185">Reference proteome</keyword>
<reference evidence="2 3" key="1">
    <citation type="submission" date="2019-03" db="EMBL/GenBank/DDBJ databases">
        <title>Empedobacter tilapiae sp. nov., isolated from an intestine of Nile tilapia Oreochromis niloticus.</title>
        <authorList>
            <person name="Kim Y.-O."/>
            <person name="Yoon J.-H."/>
        </authorList>
    </citation>
    <scope>NUCLEOTIDE SEQUENCE [LARGE SCALE GENOMIC DNA]</scope>
    <source>
        <strain evidence="2 3">MRS2</strain>
    </source>
</reference>
<protein>
    <recommendedName>
        <fullName evidence="1">NTF2 fold domain-containing protein</fullName>
    </recommendedName>
</protein>
<dbReference type="Pfam" id="PF15631">
    <property type="entry name" value="Imm-NTF2-2"/>
    <property type="match status" value="1"/>
</dbReference>
<dbReference type="Proteomes" id="UP000297998">
    <property type="component" value="Unassembled WGS sequence"/>
</dbReference>
<dbReference type="RefSeq" id="WP_135835050.1">
    <property type="nucleotide sequence ID" value="NZ_CAUQWU010000003.1"/>
</dbReference>
<feature type="domain" description="NTF2 fold" evidence="1">
    <location>
        <begin position="67"/>
        <end position="129"/>
    </location>
</feature>
<comment type="caution">
    <text evidence="2">The sequence shown here is derived from an EMBL/GenBank/DDBJ whole genome shotgun (WGS) entry which is preliminary data.</text>
</comment>
<organism evidence="2 3">
    <name type="scientific">Empedobacter tilapiae</name>
    <dbReference type="NCBI Taxonomy" id="2491114"/>
    <lineage>
        <taxon>Bacteria</taxon>
        <taxon>Pseudomonadati</taxon>
        <taxon>Bacteroidota</taxon>
        <taxon>Flavobacteriia</taxon>
        <taxon>Flavobacteriales</taxon>
        <taxon>Weeksellaceae</taxon>
        <taxon>Empedobacter</taxon>
    </lineage>
</organism>
<dbReference type="OrthoDB" id="886637at2"/>
<proteinExistence type="predicted"/>
<evidence type="ECO:0000313" key="2">
    <source>
        <dbReference type="EMBL" id="TGN27862.1"/>
    </source>
</evidence>
<dbReference type="InterPro" id="IPR028921">
    <property type="entry name" value="NTF2_fold_dom"/>
</dbReference>
<accession>A0A4Z1BWI1</accession>
<evidence type="ECO:0000313" key="3">
    <source>
        <dbReference type="Proteomes" id="UP000297998"/>
    </source>
</evidence>
<name>A0A4Z1BWI1_9FLAO</name>
<gene>
    <name evidence="2" type="ORF">E4J94_06520</name>
</gene>
<evidence type="ECO:0000259" key="1">
    <source>
        <dbReference type="Pfam" id="PF15631"/>
    </source>
</evidence>